<dbReference type="EMBL" id="WHWC01000005">
    <property type="protein sequence ID" value="KAG8382822.1"/>
    <property type="molecule type" value="Genomic_DNA"/>
</dbReference>
<dbReference type="AlphaFoldDB" id="A0AAV6XRP6"/>
<dbReference type="Proteomes" id="UP000826271">
    <property type="component" value="Unassembled WGS sequence"/>
</dbReference>
<dbReference type="InterPro" id="IPR023780">
    <property type="entry name" value="Chromo_domain"/>
</dbReference>
<protein>
    <recommendedName>
        <fullName evidence="1">Chromo domain-containing protein</fullName>
    </recommendedName>
</protein>
<proteinExistence type="predicted"/>
<evidence type="ECO:0000313" key="2">
    <source>
        <dbReference type="EMBL" id="KAG8382822.1"/>
    </source>
</evidence>
<dbReference type="Gene3D" id="3.10.10.10">
    <property type="entry name" value="HIV Type 1 Reverse Transcriptase, subunit A, domain 1"/>
    <property type="match status" value="1"/>
</dbReference>
<name>A0AAV6XRP6_9LAMI</name>
<reference evidence="2" key="1">
    <citation type="submission" date="2019-10" db="EMBL/GenBank/DDBJ databases">
        <authorList>
            <person name="Zhang R."/>
            <person name="Pan Y."/>
            <person name="Wang J."/>
            <person name="Ma R."/>
            <person name="Yu S."/>
        </authorList>
    </citation>
    <scope>NUCLEOTIDE SEQUENCE</scope>
    <source>
        <strain evidence="2">LA-IB0</strain>
        <tissue evidence="2">Leaf</tissue>
    </source>
</reference>
<dbReference type="InterPro" id="IPR043502">
    <property type="entry name" value="DNA/RNA_pol_sf"/>
</dbReference>
<dbReference type="Pfam" id="PF00385">
    <property type="entry name" value="Chromo"/>
    <property type="match status" value="1"/>
</dbReference>
<dbReference type="SUPFAM" id="SSF56672">
    <property type="entry name" value="DNA/RNA polymerases"/>
    <property type="match status" value="1"/>
</dbReference>
<sequence length="180" mass="20659">MNFMMNGKKVSLRGKQPPSVETISNKQMNKILQAPAQISLMYVGLMNHSKEKGQSLLQLEHQPQESTGNDNLDALLTDFADLFEDPTSLPPQRLYDHVITLREGTGAVNVKPYRYPAVQKNEIEKIIQEMLDTGVLDRQIAQKDNHVITQVLVKWFNAPKKDSTWENLYELQLRFPDFHP</sequence>
<comment type="caution">
    <text evidence="2">The sequence shown here is derived from an EMBL/GenBank/DDBJ whole genome shotgun (WGS) entry which is preliminary data.</text>
</comment>
<dbReference type="SUPFAM" id="SSF54160">
    <property type="entry name" value="Chromo domain-like"/>
    <property type="match status" value="1"/>
</dbReference>
<evidence type="ECO:0000259" key="1">
    <source>
        <dbReference type="Pfam" id="PF00385"/>
    </source>
</evidence>
<gene>
    <name evidence="2" type="ORF">BUALT_Bualt05G0118300</name>
</gene>
<evidence type="ECO:0000313" key="3">
    <source>
        <dbReference type="Proteomes" id="UP000826271"/>
    </source>
</evidence>
<dbReference type="InterPro" id="IPR016197">
    <property type="entry name" value="Chromo-like_dom_sf"/>
</dbReference>
<keyword evidence="3" id="KW-1185">Reference proteome</keyword>
<feature type="domain" description="Chromo" evidence="1">
    <location>
        <begin position="135"/>
        <end position="175"/>
    </location>
</feature>
<accession>A0AAV6XRP6</accession>
<organism evidence="2 3">
    <name type="scientific">Buddleja alternifolia</name>
    <dbReference type="NCBI Taxonomy" id="168488"/>
    <lineage>
        <taxon>Eukaryota</taxon>
        <taxon>Viridiplantae</taxon>
        <taxon>Streptophyta</taxon>
        <taxon>Embryophyta</taxon>
        <taxon>Tracheophyta</taxon>
        <taxon>Spermatophyta</taxon>
        <taxon>Magnoliopsida</taxon>
        <taxon>eudicotyledons</taxon>
        <taxon>Gunneridae</taxon>
        <taxon>Pentapetalae</taxon>
        <taxon>asterids</taxon>
        <taxon>lamiids</taxon>
        <taxon>Lamiales</taxon>
        <taxon>Scrophulariaceae</taxon>
        <taxon>Buddlejeae</taxon>
        <taxon>Buddleja</taxon>
    </lineage>
</organism>